<dbReference type="SUPFAM" id="SSF51735">
    <property type="entry name" value="NAD(P)-binding Rossmann-fold domains"/>
    <property type="match status" value="1"/>
</dbReference>
<evidence type="ECO:0000256" key="2">
    <source>
        <dbReference type="ARBA" id="ARBA00023445"/>
    </source>
</evidence>
<feature type="domain" description="NAD-dependent epimerase/dehydratase" evidence="3">
    <location>
        <begin position="4"/>
        <end position="259"/>
    </location>
</feature>
<evidence type="ECO:0000256" key="1">
    <source>
        <dbReference type="ARBA" id="ARBA00023002"/>
    </source>
</evidence>
<gene>
    <name evidence="4" type="ORF">B0T11DRAFT_255907</name>
</gene>
<organism evidence="4 5">
    <name type="scientific">Plectosphaerella cucumerina</name>
    <dbReference type="NCBI Taxonomy" id="40658"/>
    <lineage>
        <taxon>Eukaryota</taxon>
        <taxon>Fungi</taxon>
        <taxon>Dikarya</taxon>
        <taxon>Ascomycota</taxon>
        <taxon>Pezizomycotina</taxon>
        <taxon>Sordariomycetes</taxon>
        <taxon>Hypocreomycetidae</taxon>
        <taxon>Glomerellales</taxon>
        <taxon>Plectosphaerellaceae</taxon>
        <taxon>Plectosphaerella</taxon>
    </lineage>
</organism>
<sequence length="336" mass="36457">MKTLLTGGTGFLGGHVLDTLLRRGHSVLTTVRSDDKGKQLLADYPEIPKDKLDYVVVPDVAAPGAFSGLGPHGLEAVLHVASPFHYNVTDVKKDLIDPAVLGTTGILKAIKESCPAVKRVVITSSFAAILDMGVAQRGEKKTYSEADWSPVTLEDAMANPGMAYIGSKKLAEQAAWDFVEKEKPAFTLSTINPPMIYGPVRYHVKSLDSVNTSNQFLAEVLQGKHKDGLPVTGLPLWVDVRDVALAHVLAIERDEAAGKRFLLAAGHCSNVELVKAVWENYPDLRDKLPEEKNWGGAPSPVPDSFGFDRSRVDSVFGIEFIPYEKTIIDSVKSLIA</sequence>
<reference evidence="4" key="1">
    <citation type="journal article" date="2021" name="Nat. Commun.">
        <title>Genetic determinants of endophytism in the Arabidopsis root mycobiome.</title>
        <authorList>
            <person name="Mesny F."/>
            <person name="Miyauchi S."/>
            <person name="Thiergart T."/>
            <person name="Pickel B."/>
            <person name="Atanasova L."/>
            <person name="Karlsson M."/>
            <person name="Huettel B."/>
            <person name="Barry K.W."/>
            <person name="Haridas S."/>
            <person name="Chen C."/>
            <person name="Bauer D."/>
            <person name="Andreopoulos W."/>
            <person name="Pangilinan J."/>
            <person name="LaButti K."/>
            <person name="Riley R."/>
            <person name="Lipzen A."/>
            <person name="Clum A."/>
            <person name="Drula E."/>
            <person name="Henrissat B."/>
            <person name="Kohler A."/>
            <person name="Grigoriev I.V."/>
            <person name="Martin F.M."/>
            <person name="Hacquard S."/>
        </authorList>
    </citation>
    <scope>NUCLEOTIDE SEQUENCE</scope>
    <source>
        <strain evidence="4">MPI-CAGE-AT-0016</strain>
    </source>
</reference>
<dbReference type="InterPro" id="IPR050425">
    <property type="entry name" value="NAD(P)_dehydrat-like"/>
</dbReference>
<proteinExistence type="inferred from homology"/>
<dbReference type="OrthoDB" id="2735536at2759"/>
<comment type="similarity">
    <text evidence="2">Belongs to the NAD(P)-dependent epimerase/dehydratase family. Dihydroflavonol-4-reductase subfamily.</text>
</comment>
<keyword evidence="1" id="KW-0560">Oxidoreductase</keyword>
<dbReference type="InterPro" id="IPR036291">
    <property type="entry name" value="NAD(P)-bd_dom_sf"/>
</dbReference>
<dbReference type="GO" id="GO:0016616">
    <property type="term" value="F:oxidoreductase activity, acting on the CH-OH group of donors, NAD or NADP as acceptor"/>
    <property type="evidence" value="ECO:0007669"/>
    <property type="project" value="TreeGrafter"/>
</dbReference>
<evidence type="ECO:0000259" key="3">
    <source>
        <dbReference type="Pfam" id="PF01370"/>
    </source>
</evidence>
<evidence type="ECO:0000313" key="4">
    <source>
        <dbReference type="EMBL" id="KAH7362507.1"/>
    </source>
</evidence>
<dbReference type="Gene3D" id="3.40.50.720">
    <property type="entry name" value="NAD(P)-binding Rossmann-like Domain"/>
    <property type="match status" value="1"/>
</dbReference>
<keyword evidence="5" id="KW-1185">Reference proteome</keyword>
<comment type="caution">
    <text evidence="4">The sequence shown here is derived from an EMBL/GenBank/DDBJ whole genome shotgun (WGS) entry which is preliminary data.</text>
</comment>
<dbReference type="FunFam" id="3.40.50.720:FF:000191">
    <property type="entry name" value="Methylglyoxal reductase (NADPH-dependent)"/>
    <property type="match status" value="1"/>
</dbReference>
<evidence type="ECO:0000313" key="5">
    <source>
        <dbReference type="Proteomes" id="UP000813385"/>
    </source>
</evidence>
<dbReference type="PANTHER" id="PTHR10366:SF564">
    <property type="entry name" value="STEROL-4-ALPHA-CARBOXYLATE 3-DEHYDROGENASE, DECARBOXYLATING"/>
    <property type="match status" value="1"/>
</dbReference>
<dbReference type="Proteomes" id="UP000813385">
    <property type="component" value="Unassembled WGS sequence"/>
</dbReference>
<protein>
    <submittedName>
        <fullName evidence="4">Ketoreductase</fullName>
    </submittedName>
</protein>
<dbReference type="EMBL" id="JAGPXD010000003">
    <property type="protein sequence ID" value="KAH7362507.1"/>
    <property type="molecule type" value="Genomic_DNA"/>
</dbReference>
<accession>A0A8K0TGY0</accession>
<dbReference type="PANTHER" id="PTHR10366">
    <property type="entry name" value="NAD DEPENDENT EPIMERASE/DEHYDRATASE"/>
    <property type="match status" value="1"/>
</dbReference>
<dbReference type="Pfam" id="PF01370">
    <property type="entry name" value="Epimerase"/>
    <property type="match status" value="1"/>
</dbReference>
<dbReference type="InterPro" id="IPR001509">
    <property type="entry name" value="Epimerase_deHydtase"/>
</dbReference>
<dbReference type="AlphaFoldDB" id="A0A8K0TGY0"/>
<name>A0A8K0TGY0_9PEZI</name>